<sequence length="747" mass="86523">MKRNNWFYRLLFSYLPILLFVVSGLIISCFLFIVKLSQEETGRANAMFAQTVMQSVDQSLQTIDSVIMQGIQTDEVFSAFFNEKGTTNTYFLNYEMGEKLRGWMDSNPWISSIYVVRWSDRLLLTQDGLANLDDFTDEAFIKEAQNAMNLPNWTGRQDPFAPHEPLPKVVTLVRKAPLEHGNQGLVVVNIRTQAIAGSIEEKTALKLGFIAIHRQGDMLLDTSERSKEQGKNNHVKLASVTSPYTGWTFESGIKQGGIISYASAFSYLWIILGSLVTVVGVIWVVYATRRNYKPIESIITRIRMNAPSKKDEIADVRHMDEFGFIESTFGNMAEELGKFREQSVKDDVIKRKHVFQKIMSEDVTGEVEQLLSELKDGHLLIQSKQFQFSIAEIDRFHQFDSRYSASDQYLLRYTVTKVIQEIGEYYPFGIYCEWMSQTRLILLFSLGESDSCNMSETVNGFWREMLDWMERFMTFSITVGIGREVFYIRDLKRSYRDAEEILRYKWLLEDRKIISREDVEGKSGKVYYEYQHLVHALADSFRVGDAKWESTFERLFSEVKGAILTAEDMVNLLNYLLFELDRELSYLDMESIESLKENSLSHIREEICIIESVTDTQENLKNILMTLFNDIQGMRANHSNHETVRDIRSYIEMNYHDSNLSLTSISDKFGMSGNYLSRLFKEEFGESFVSYLIYFRIEKAKQYLKATSEPIQHIANLVGYTHSVSFNRVFKKLVGKTPGEYRSMNVK</sequence>
<keyword evidence="4" id="KW-0812">Transmembrane</keyword>
<organism evidence="6 7">
    <name type="scientific">Paenibacillus endophyticus</name>
    <dbReference type="NCBI Taxonomy" id="1294268"/>
    <lineage>
        <taxon>Bacteria</taxon>
        <taxon>Bacillati</taxon>
        <taxon>Bacillota</taxon>
        <taxon>Bacilli</taxon>
        <taxon>Bacillales</taxon>
        <taxon>Paenibacillaceae</taxon>
        <taxon>Paenibacillus</taxon>
    </lineage>
</organism>
<accession>A0A7W5GE89</accession>
<dbReference type="PANTHER" id="PTHR43280:SF28">
    <property type="entry name" value="HTH-TYPE TRANSCRIPTIONAL ACTIVATOR RHAS"/>
    <property type="match status" value="1"/>
</dbReference>
<dbReference type="PANTHER" id="PTHR43280">
    <property type="entry name" value="ARAC-FAMILY TRANSCRIPTIONAL REGULATOR"/>
    <property type="match status" value="1"/>
</dbReference>
<keyword evidence="4" id="KW-1133">Transmembrane helix</keyword>
<keyword evidence="4" id="KW-0472">Membrane</keyword>
<dbReference type="RefSeq" id="WP_183571477.1">
    <property type="nucleotide sequence ID" value="NZ_CBCSLB010000038.1"/>
</dbReference>
<dbReference type="SUPFAM" id="SSF46689">
    <property type="entry name" value="Homeodomain-like"/>
    <property type="match status" value="2"/>
</dbReference>
<keyword evidence="2 6" id="KW-0238">DNA-binding</keyword>
<dbReference type="SMART" id="SM00342">
    <property type="entry name" value="HTH_ARAC"/>
    <property type="match status" value="1"/>
</dbReference>
<dbReference type="PROSITE" id="PS01124">
    <property type="entry name" value="HTH_ARAC_FAMILY_2"/>
    <property type="match status" value="1"/>
</dbReference>
<evidence type="ECO:0000256" key="4">
    <source>
        <dbReference type="SAM" id="Phobius"/>
    </source>
</evidence>
<keyword evidence="3" id="KW-0804">Transcription</keyword>
<evidence type="ECO:0000256" key="2">
    <source>
        <dbReference type="ARBA" id="ARBA00023125"/>
    </source>
</evidence>
<dbReference type="InterPro" id="IPR018060">
    <property type="entry name" value="HTH_AraC"/>
</dbReference>
<evidence type="ECO:0000313" key="6">
    <source>
        <dbReference type="EMBL" id="MBB3156218.1"/>
    </source>
</evidence>
<evidence type="ECO:0000259" key="5">
    <source>
        <dbReference type="PROSITE" id="PS01124"/>
    </source>
</evidence>
<dbReference type="PRINTS" id="PR00032">
    <property type="entry name" value="HTHARAC"/>
</dbReference>
<dbReference type="AlphaFoldDB" id="A0A7W5GE89"/>
<dbReference type="Pfam" id="PF12833">
    <property type="entry name" value="HTH_18"/>
    <property type="match status" value="1"/>
</dbReference>
<keyword evidence="7" id="KW-1185">Reference proteome</keyword>
<feature type="transmembrane region" description="Helical" evidence="4">
    <location>
        <begin position="6"/>
        <end position="34"/>
    </location>
</feature>
<dbReference type="InterPro" id="IPR020449">
    <property type="entry name" value="Tscrpt_reg_AraC-type_HTH"/>
</dbReference>
<dbReference type="Gene3D" id="1.10.10.60">
    <property type="entry name" value="Homeodomain-like"/>
    <property type="match status" value="2"/>
</dbReference>
<dbReference type="InterPro" id="IPR009057">
    <property type="entry name" value="Homeodomain-like_sf"/>
</dbReference>
<evidence type="ECO:0000313" key="7">
    <source>
        <dbReference type="Proteomes" id="UP000518605"/>
    </source>
</evidence>
<dbReference type="GO" id="GO:0003700">
    <property type="term" value="F:DNA-binding transcription factor activity"/>
    <property type="evidence" value="ECO:0007669"/>
    <property type="project" value="InterPro"/>
</dbReference>
<dbReference type="EMBL" id="JACHXW010000034">
    <property type="protein sequence ID" value="MBB3156218.1"/>
    <property type="molecule type" value="Genomic_DNA"/>
</dbReference>
<feature type="transmembrane region" description="Helical" evidence="4">
    <location>
        <begin position="264"/>
        <end position="286"/>
    </location>
</feature>
<keyword evidence="1" id="KW-0805">Transcription regulation</keyword>
<reference evidence="6 7" key="1">
    <citation type="submission" date="2020-08" db="EMBL/GenBank/DDBJ databases">
        <title>Genomic Encyclopedia of Type Strains, Phase III (KMG-III): the genomes of soil and plant-associated and newly described type strains.</title>
        <authorList>
            <person name="Whitman W."/>
        </authorList>
    </citation>
    <scope>NUCLEOTIDE SEQUENCE [LARGE SCALE GENOMIC DNA]</scope>
    <source>
        <strain evidence="6 7">CECT 8234</strain>
    </source>
</reference>
<name>A0A7W5GE89_9BACL</name>
<gene>
    <name evidence="6" type="ORF">FHS16_006340</name>
</gene>
<proteinExistence type="predicted"/>
<feature type="domain" description="HTH araC/xylS-type" evidence="5">
    <location>
        <begin position="645"/>
        <end position="744"/>
    </location>
</feature>
<evidence type="ECO:0000256" key="1">
    <source>
        <dbReference type="ARBA" id="ARBA00023015"/>
    </source>
</evidence>
<dbReference type="GO" id="GO:0043565">
    <property type="term" value="F:sequence-specific DNA binding"/>
    <property type="evidence" value="ECO:0007669"/>
    <property type="project" value="InterPro"/>
</dbReference>
<comment type="caution">
    <text evidence="6">The sequence shown here is derived from an EMBL/GenBank/DDBJ whole genome shotgun (WGS) entry which is preliminary data.</text>
</comment>
<evidence type="ECO:0000256" key="3">
    <source>
        <dbReference type="ARBA" id="ARBA00023163"/>
    </source>
</evidence>
<protein>
    <submittedName>
        <fullName evidence="6">AraC-like DNA-binding protein</fullName>
    </submittedName>
</protein>
<dbReference type="Proteomes" id="UP000518605">
    <property type="component" value="Unassembled WGS sequence"/>
</dbReference>
<dbReference type="PROSITE" id="PS51257">
    <property type="entry name" value="PROKAR_LIPOPROTEIN"/>
    <property type="match status" value="1"/>
</dbReference>